<evidence type="ECO:0000313" key="1">
    <source>
        <dbReference type="EMBL" id="KAH7905961.1"/>
    </source>
</evidence>
<evidence type="ECO:0000313" key="2">
    <source>
        <dbReference type="Proteomes" id="UP000790377"/>
    </source>
</evidence>
<keyword evidence="2" id="KW-1185">Reference proteome</keyword>
<reference evidence="1" key="1">
    <citation type="journal article" date="2021" name="New Phytol.">
        <title>Evolutionary innovations through gain and loss of genes in the ectomycorrhizal Boletales.</title>
        <authorList>
            <person name="Wu G."/>
            <person name="Miyauchi S."/>
            <person name="Morin E."/>
            <person name="Kuo A."/>
            <person name="Drula E."/>
            <person name="Varga T."/>
            <person name="Kohler A."/>
            <person name="Feng B."/>
            <person name="Cao Y."/>
            <person name="Lipzen A."/>
            <person name="Daum C."/>
            <person name="Hundley H."/>
            <person name="Pangilinan J."/>
            <person name="Johnson J."/>
            <person name="Barry K."/>
            <person name="LaButti K."/>
            <person name="Ng V."/>
            <person name="Ahrendt S."/>
            <person name="Min B."/>
            <person name="Choi I.G."/>
            <person name="Park H."/>
            <person name="Plett J.M."/>
            <person name="Magnuson J."/>
            <person name="Spatafora J.W."/>
            <person name="Nagy L.G."/>
            <person name="Henrissat B."/>
            <person name="Grigoriev I.V."/>
            <person name="Yang Z.L."/>
            <person name="Xu J."/>
            <person name="Martin F.M."/>
        </authorList>
    </citation>
    <scope>NUCLEOTIDE SEQUENCE</scope>
    <source>
        <strain evidence="1">ATCC 28755</strain>
    </source>
</reference>
<sequence>MADCPDHDPETFLLRAPLGAVDSIQDKSRKGLKFLRRKNPKKDPLEDGIVYLSISLAELNAIRTMSVQLSVETEEDITRLRGGYTDLDVWGKNLKDRRHKRSTIKKLFSSSSLSREIQEFLQAARDLSVETRMTSDSVRRMYSRHTSRALSATTNMVENMEPVQPSDYEKVTNQSLNETDRVGGFTVTLPPNHHIDDEDREFIHDLADMVMQSNLGDNDDADAISDRGSTITPNKYRRNSFSSLSTSFRGPLTSSSTVFPANDDLPTPPSPSPSARSLPTFTSPDDASTGIHNTPTPPLPSPSTRSLPASPLAQHIHHHHHNNYYFGNGHTFVQESQILGTSLNPTFNTKSSRTQGATFSNPTSP</sequence>
<proteinExistence type="predicted"/>
<name>A0ACB7ZXW5_9AGAM</name>
<dbReference type="EMBL" id="MU268092">
    <property type="protein sequence ID" value="KAH7905961.1"/>
    <property type="molecule type" value="Genomic_DNA"/>
</dbReference>
<dbReference type="Proteomes" id="UP000790377">
    <property type="component" value="Unassembled WGS sequence"/>
</dbReference>
<accession>A0ACB7ZXW5</accession>
<organism evidence="1 2">
    <name type="scientific">Hygrophoropsis aurantiaca</name>
    <dbReference type="NCBI Taxonomy" id="72124"/>
    <lineage>
        <taxon>Eukaryota</taxon>
        <taxon>Fungi</taxon>
        <taxon>Dikarya</taxon>
        <taxon>Basidiomycota</taxon>
        <taxon>Agaricomycotina</taxon>
        <taxon>Agaricomycetes</taxon>
        <taxon>Agaricomycetidae</taxon>
        <taxon>Boletales</taxon>
        <taxon>Coniophorineae</taxon>
        <taxon>Hygrophoropsidaceae</taxon>
        <taxon>Hygrophoropsis</taxon>
    </lineage>
</organism>
<comment type="caution">
    <text evidence="1">The sequence shown here is derived from an EMBL/GenBank/DDBJ whole genome shotgun (WGS) entry which is preliminary data.</text>
</comment>
<feature type="non-terminal residue" evidence="1">
    <location>
        <position position="365"/>
    </location>
</feature>
<gene>
    <name evidence="1" type="ORF">BJ138DRAFT_1163718</name>
</gene>
<protein>
    <submittedName>
        <fullName evidence="1">Uncharacterized protein</fullName>
    </submittedName>
</protein>